<protein>
    <submittedName>
        <fullName evidence="2">Uncharacterized protein</fullName>
    </submittedName>
</protein>
<evidence type="ECO:0000256" key="1">
    <source>
        <dbReference type="SAM" id="MobiDB-lite"/>
    </source>
</evidence>
<evidence type="ECO:0000313" key="3">
    <source>
        <dbReference type="Proteomes" id="UP000037460"/>
    </source>
</evidence>
<reference evidence="3" key="1">
    <citation type="journal article" date="2015" name="PLoS Genet.">
        <title>Genome Sequence and Transcriptome Analyses of Chrysochromulina tobin: Metabolic Tools for Enhanced Algal Fitness in the Prominent Order Prymnesiales (Haptophyceae).</title>
        <authorList>
            <person name="Hovde B.T."/>
            <person name="Deodato C.R."/>
            <person name="Hunsperger H.M."/>
            <person name="Ryken S.A."/>
            <person name="Yost W."/>
            <person name="Jha R.K."/>
            <person name="Patterson J."/>
            <person name="Monnat R.J. Jr."/>
            <person name="Barlow S.B."/>
            <person name="Starkenburg S.R."/>
            <person name="Cattolico R.A."/>
        </authorList>
    </citation>
    <scope>NUCLEOTIDE SEQUENCE</scope>
    <source>
        <strain evidence="3">CCMP291</strain>
    </source>
</reference>
<dbReference type="AlphaFoldDB" id="A0A0M0K9R5"/>
<keyword evidence="3" id="KW-1185">Reference proteome</keyword>
<sequence>MQRTIGAHGHRMQYAAVDTALLDTALLSRSATATVADARDDARAAPDGGASRLPDTALPDTALPDAFDIALSRAWERATDRSTIEAGRRTQRVEGAALEAGLDSFDLEPKFGSWGGPNTGTCMRTWGFPGDCERGAAGTWALGFGSRDDISPHGLWSLEDCSERCRRCARCRWISLSHAHQQCDWYSSCNTSKLRRMFGAETFKTRLVKPD</sequence>
<evidence type="ECO:0000313" key="2">
    <source>
        <dbReference type="EMBL" id="KOO35529.1"/>
    </source>
</evidence>
<dbReference type="Proteomes" id="UP000037460">
    <property type="component" value="Unassembled WGS sequence"/>
</dbReference>
<accession>A0A0M0K9R5</accession>
<feature type="region of interest" description="Disordered" evidence="1">
    <location>
        <begin position="38"/>
        <end position="57"/>
    </location>
</feature>
<comment type="caution">
    <text evidence="2">The sequence shown here is derived from an EMBL/GenBank/DDBJ whole genome shotgun (WGS) entry which is preliminary data.</text>
</comment>
<dbReference type="EMBL" id="JWZX01000833">
    <property type="protein sequence ID" value="KOO35529.1"/>
    <property type="molecule type" value="Genomic_DNA"/>
</dbReference>
<proteinExistence type="predicted"/>
<name>A0A0M0K9R5_9EUKA</name>
<gene>
    <name evidence="2" type="ORF">Ctob_012491</name>
</gene>
<organism evidence="2 3">
    <name type="scientific">Chrysochromulina tobinii</name>
    <dbReference type="NCBI Taxonomy" id="1460289"/>
    <lineage>
        <taxon>Eukaryota</taxon>
        <taxon>Haptista</taxon>
        <taxon>Haptophyta</taxon>
        <taxon>Prymnesiophyceae</taxon>
        <taxon>Prymnesiales</taxon>
        <taxon>Chrysochromulinaceae</taxon>
        <taxon>Chrysochromulina</taxon>
    </lineage>
</organism>